<dbReference type="VEuPathDB" id="HostDB:ENSRNOG00000055604"/>
<dbReference type="Gene3D" id="3.30.200.20">
    <property type="entry name" value="Phosphorylase Kinase, domain 1"/>
    <property type="match status" value="1"/>
</dbReference>
<feature type="binding site" evidence="11">
    <location>
        <position position="53"/>
    </location>
    <ligand>
        <name>ATP</name>
        <dbReference type="ChEBI" id="CHEBI:30616"/>
    </ligand>
</feature>
<dbReference type="FunCoup" id="A0A0G2JXR8">
    <property type="interactions" value="201"/>
</dbReference>
<evidence type="ECO:0000313" key="15">
    <source>
        <dbReference type="Proteomes" id="UP000002494"/>
    </source>
</evidence>
<reference evidence="14 15" key="1">
    <citation type="journal article" date="2004" name="Nature">
        <title>Genome sequence of the Brown Norway rat yields insights into mammalian evolution.</title>
        <authorList>
            <consortium name="Rat Genome Sequencing Project Consortium"/>
            <person name="Gibbs R.A."/>
            <person name="Weinstock G.M."/>
            <person name="Metzker M.L."/>
            <person name="Muzny D.M."/>
            <person name="Sodergren E.J."/>
            <person name="Scherer S."/>
            <person name="Scott G."/>
            <person name="Steffen D."/>
            <person name="Worley K.C."/>
            <person name="Burch P.E."/>
            <person name="Okwuonu G."/>
            <person name="Hines S."/>
            <person name="Lewis L."/>
            <person name="Deramo C."/>
            <person name="Delgado O."/>
            <person name="Dugan-Rocha S."/>
            <person name="Miner G."/>
            <person name="Morgan M."/>
            <person name="Hawes A."/>
            <person name="Gill R."/>
            <person name="Holt R.A."/>
            <person name="Adams M.D."/>
            <person name="Amanatides P.G."/>
            <person name="Baden-Tillson H."/>
            <person name="Barnstead M."/>
            <person name="Chin S."/>
            <person name="Evans C.A."/>
            <person name="Ferriera S."/>
            <person name="Fosler C."/>
            <person name="Glodek A."/>
            <person name="Gu Z."/>
            <person name="Jennings D."/>
            <person name="Kraft C.L."/>
            <person name="Nguyen T."/>
            <person name="Pfannkoch C.M."/>
            <person name="Sitter C."/>
            <person name="Sutton G.G."/>
            <person name="Venter J.C."/>
            <person name="Woodage T."/>
            <person name="Smith D."/>
            <person name="Lee H.-M."/>
            <person name="Gustafson E."/>
            <person name="Cahill P."/>
            <person name="Kana A."/>
            <person name="Doucette-Stamm L."/>
            <person name="Weinstock K."/>
            <person name="Fechtel K."/>
            <person name="Weiss R.B."/>
            <person name="Dunn D.M."/>
            <person name="Green E.D."/>
            <person name="Blakesley R.W."/>
            <person name="Bouffard G.G."/>
            <person name="De Jong P.J."/>
            <person name="Osoegawa K."/>
            <person name="Zhu B."/>
            <person name="Marra M."/>
            <person name="Schein J."/>
            <person name="Bosdet I."/>
            <person name="Fjell C."/>
            <person name="Jones S."/>
            <person name="Krzywinski M."/>
            <person name="Mathewson C."/>
            <person name="Siddiqui A."/>
            <person name="Wye N."/>
            <person name="McPherson J."/>
            <person name="Zhao S."/>
            <person name="Fraser C.M."/>
            <person name="Shetty J."/>
            <person name="Shatsman S."/>
            <person name="Geer K."/>
            <person name="Chen Y."/>
            <person name="Abramzon S."/>
            <person name="Nierman W.C."/>
            <person name="Havlak P.H."/>
            <person name="Chen R."/>
            <person name="Durbin K.J."/>
            <person name="Egan A."/>
            <person name="Ren Y."/>
            <person name="Song X.-Z."/>
            <person name="Li B."/>
            <person name="Liu Y."/>
            <person name="Qin X."/>
            <person name="Cawley S."/>
            <person name="Cooney A.J."/>
            <person name="D'Souza L.M."/>
            <person name="Martin K."/>
            <person name="Wu J.Q."/>
            <person name="Gonzalez-Garay M.L."/>
            <person name="Jackson A.R."/>
            <person name="Kalafus K.J."/>
            <person name="McLeod M.P."/>
            <person name="Milosavljevic A."/>
            <person name="Virk D."/>
            <person name="Volkov A."/>
            <person name="Wheeler D.A."/>
            <person name="Zhang Z."/>
            <person name="Bailey J.A."/>
            <person name="Eichler E.E."/>
            <person name="Tuzun E."/>
            <person name="Birney E."/>
            <person name="Mongin E."/>
            <person name="Ureta-Vidal A."/>
            <person name="Woodwark C."/>
            <person name="Zdobnov E."/>
            <person name="Bork P."/>
            <person name="Suyama M."/>
            <person name="Torrents D."/>
            <person name="Alexandersson M."/>
            <person name="Trask B.J."/>
            <person name="Young J.M."/>
            <person name="Huang H."/>
            <person name="Wang H."/>
            <person name="Xing H."/>
            <person name="Daniels S."/>
            <person name="Gietzen D."/>
            <person name="Schmidt J."/>
            <person name="Stevens K."/>
            <person name="Vitt U."/>
            <person name="Wingrove J."/>
            <person name="Camara F."/>
            <person name="Mar Alba M."/>
            <person name="Abril J.F."/>
            <person name="Guigo R."/>
            <person name="Smit A."/>
            <person name="Dubchak I."/>
            <person name="Rubin E.M."/>
            <person name="Couronne O."/>
            <person name="Poliakov A."/>
            <person name="Huebner N."/>
            <person name="Ganten D."/>
            <person name="Goesele C."/>
            <person name="Hummel O."/>
            <person name="Kreitler T."/>
            <person name="Lee Y.-A."/>
            <person name="Monti J."/>
            <person name="Schulz H."/>
            <person name="Zimdahl H."/>
            <person name="Himmelbauer H."/>
            <person name="Lehrach H."/>
            <person name="Jacob H.J."/>
            <person name="Bromberg S."/>
            <person name="Gullings-Handley J."/>
            <person name="Jensen-Seaman M.I."/>
            <person name="Kwitek A.E."/>
            <person name="Lazar J."/>
            <person name="Pasko D."/>
            <person name="Tonellato P.J."/>
            <person name="Twigger S."/>
            <person name="Ponting C.P."/>
            <person name="Duarte J.M."/>
            <person name="Rice S."/>
            <person name="Goodstadt L."/>
            <person name="Beatson S.A."/>
            <person name="Emes R.D."/>
            <person name="Winter E.E."/>
            <person name="Webber C."/>
            <person name="Brandt P."/>
            <person name="Nyakatura G."/>
            <person name="Adetobi M."/>
            <person name="Chiaromonte F."/>
            <person name="Elnitski L."/>
            <person name="Eswara P."/>
            <person name="Hardison R.C."/>
            <person name="Hou M."/>
            <person name="Kolbe D."/>
            <person name="Makova K."/>
            <person name="Miller W."/>
            <person name="Nekrutenko A."/>
            <person name="Riemer C."/>
            <person name="Schwartz S."/>
            <person name="Taylor J."/>
            <person name="Yang S."/>
            <person name="Zhang Y."/>
            <person name="Lindpaintner K."/>
            <person name="Andrews T.D."/>
            <person name="Caccamo M."/>
            <person name="Clamp M."/>
            <person name="Clarke L."/>
            <person name="Curwen V."/>
            <person name="Durbin R.M."/>
            <person name="Eyras E."/>
            <person name="Searle S.M."/>
            <person name="Cooper G.M."/>
            <person name="Batzoglou S."/>
            <person name="Brudno M."/>
            <person name="Sidow A."/>
            <person name="Stone E.A."/>
            <person name="Payseur B.A."/>
            <person name="Bourque G."/>
            <person name="Lopez-Otin C."/>
            <person name="Puente X.S."/>
            <person name="Chakrabarti K."/>
            <person name="Chatterji S."/>
            <person name="Dewey C."/>
            <person name="Pachter L."/>
            <person name="Bray N."/>
            <person name="Yap V.B."/>
            <person name="Caspi A."/>
            <person name="Tesler G."/>
            <person name="Pevzner P.A."/>
            <person name="Haussler D."/>
            <person name="Roskin K.M."/>
            <person name="Baertsch R."/>
            <person name="Clawson H."/>
            <person name="Furey T.S."/>
            <person name="Hinrichs A.S."/>
            <person name="Karolchik D."/>
            <person name="Kent W.J."/>
            <person name="Rosenbloom K.R."/>
            <person name="Trumbower H."/>
            <person name="Weirauch M."/>
            <person name="Cooper D.N."/>
            <person name="Stenson P.D."/>
            <person name="Ma B."/>
            <person name="Brent M."/>
            <person name="Arumugam M."/>
            <person name="Shteynberg D."/>
            <person name="Copley R.R."/>
            <person name="Taylor M.S."/>
            <person name="Riethman H."/>
            <person name="Mudunuri U."/>
            <person name="Peterson J."/>
            <person name="Guyer M."/>
            <person name="Felsenfeld A."/>
            <person name="Old S."/>
            <person name="Mockrin S."/>
            <person name="Collins F.S."/>
        </authorList>
    </citation>
    <scope>NUCLEOTIDE SEQUENCE [LARGE SCALE GENOMIC DNA]</scope>
    <source>
        <strain evidence="14 15">Brown Norway</strain>
    </source>
</reference>
<dbReference type="InterPro" id="IPR011009">
    <property type="entry name" value="Kinase-like_dom_sf"/>
</dbReference>
<accession>A0A0G2JXR8</accession>
<proteinExistence type="inferred from homology"/>
<dbReference type="RefSeq" id="XP_038951081.1">
    <property type="nucleotide sequence ID" value="XM_039095153.2"/>
</dbReference>
<dbReference type="RGD" id="6494469">
    <property type="gene designation" value="LOC100911229"/>
</dbReference>
<evidence type="ECO:0000256" key="3">
    <source>
        <dbReference type="ARBA" id="ARBA00022679"/>
    </source>
</evidence>
<protein>
    <recommendedName>
        <fullName evidence="1">non-specific serine/threonine protein kinase</fullName>
        <ecNumber evidence="1">2.7.11.1</ecNumber>
    </recommendedName>
</protein>
<evidence type="ECO:0000256" key="11">
    <source>
        <dbReference type="PROSITE-ProRule" id="PRU10141"/>
    </source>
</evidence>
<evidence type="ECO:0000313" key="16">
    <source>
        <dbReference type="RGD" id="6494469"/>
    </source>
</evidence>
<dbReference type="PROSITE" id="PS00108">
    <property type="entry name" value="PROTEIN_KINASE_ST"/>
    <property type="match status" value="1"/>
</dbReference>
<evidence type="ECO:0000256" key="10">
    <source>
        <dbReference type="ARBA" id="ARBA00048679"/>
    </source>
</evidence>
<dbReference type="InParanoid" id="A0A0G2JXR8"/>
<dbReference type="OMA" id="LNCFNKP"/>
<dbReference type="InterPro" id="IPR008271">
    <property type="entry name" value="Ser/Thr_kinase_AS"/>
</dbReference>
<dbReference type="Gene3D" id="1.10.510.10">
    <property type="entry name" value="Transferase(Phosphotransferase) domain 1"/>
    <property type="match status" value="1"/>
</dbReference>
<name>A0A0G2JXR8_RAT</name>
<reference evidence="14" key="4">
    <citation type="submission" date="2025-05" db="UniProtKB">
        <authorList>
            <consortium name="Ensembl"/>
        </authorList>
    </citation>
    <scope>IDENTIFICATION</scope>
    <source>
        <strain evidence="14">Brown Norway</strain>
    </source>
</reference>
<evidence type="ECO:0000256" key="4">
    <source>
        <dbReference type="ARBA" id="ARBA00022741"/>
    </source>
</evidence>
<dbReference type="PANTHER" id="PTHR24346">
    <property type="entry name" value="MAP/MICROTUBULE AFFINITY-REGULATING KINASE"/>
    <property type="match status" value="1"/>
</dbReference>
<keyword evidence="3" id="KW-0808">Transferase</keyword>
<comment type="function">
    <text evidence="7">May play a role in sperm motility, especially in the regulation of flagellar function.</text>
</comment>
<dbReference type="Ensembl" id="ENSRNOT00000081838.3">
    <property type="protein sequence ID" value="ENSRNOP00000070378.2"/>
    <property type="gene ID" value="ENSRNOG00000055604.3"/>
</dbReference>
<dbReference type="SMART" id="SM00220">
    <property type="entry name" value="S_TKc"/>
    <property type="match status" value="1"/>
</dbReference>
<keyword evidence="2" id="KW-0723">Serine/threonine-protein kinase</keyword>
<comment type="catalytic activity">
    <reaction evidence="10">
        <text>L-seryl-[protein] + ATP = O-phospho-L-seryl-[protein] + ADP + H(+)</text>
        <dbReference type="Rhea" id="RHEA:17989"/>
        <dbReference type="Rhea" id="RHEA-COMP:9863"/>
        <dbReference type="Rhea" id="RHEA-COMP:11604"/>
        <dbReference type="ChEBI" id="CHEBI:15378"/>
        <dbReference type="ChEBI" id="CHEBI:29999"/>
        <dbReference type="ChEBI" id="CHEBI:30616"/>
        <dbReference type="ChEBI" id="CHEBI:83421"/>
        <dbReference type="ChEBI" id="CHEBI:456216"/>
        <dbReference type="EC" id="2.7.11.1"/>
    </reaction>
</comment>
<dbReference type="FunFam" id="1.10.510.10:FF:000002">
    <property type="entry name" value="Non-specific serine/threonine protein kinase"/>
    <property type="match status" value="1"/>
</dbReference>
<dbReference type="InterPro" id="IPR017441">
    <property type="entry name" value="Protein_kinase_ATP_BS"/>
</dbReference>
<dbReference type="CDD" id="cd14337">
    <property type="entry name" value="UBA_MARK_Par1"/>
    <property type="match status" value="1"/>
</dbReference>
<evidence type="ECO:0000256" key="6">
    <source>
        <dbReference type="ARBA" id="ARBA00022840"/>
    </source>
</evidence>
<dbReference type="CDD" id="cd14003">
    <property type="entry name" value="STKc_AMPK-like"/>
    <property type="match status" value="1"/>
</dbReference>
<dbReference type="Bgee" id="ENSRNOG00000055604">
    <property type="expression patterns" value="Expressed in testis"/>
</dbReference>
<dbReference type="Ensembl" id="ENSRNOT00000157443.1">
    <property type="protein sequence ID" value="ENSRNOP00000104742.1"/>
    <property type="gene ID" value="ENSRNOG00000055604.3"/>
</dbReference>
<dbReference type="Ensembl" id="ENSRNOT00000163580.1">
    <property type="protein sequence ID" value="ENSRNOP00000101968.1"/>
    <property type="gene ID" value="ENSRNOG00000055604.3"/>
</dbReference>
<reference evidence="15" key="3">
    <citation type="submission" date="2024-01" db="EMBL/GenBank/DDBJ databases">
        <title>GRCr8: a new rat reference genome assembly contstructed from accurate long reads and long range scaffolding.</title>
        <authorList>
            <person name="Doris P.A."/>
            <person name="Kalbfleisch T."/>
            <person name="Li K."/>
            <person name="Howe K."/>
            <person name="Wood J."/>
        </authorList>
    </citation>
    <scope>NUCLEOTIDE SEQUENCE [LARGE SCALE GENOMIC DNA]</scope>
    <source>
        <strain evidence="15">Brown Norway</strain>
    </source>
</reference>
<evidence type="ECO:0000256" key="9">
    <source>
        <dbReference type="ARBA" id="ARBA00047899"/>
    </source>
</evidence>
<dbReference type="GO" id="GO:0004674">
    <property type="term" value="F:protein serine/threonine kinase activity"/>
    <property type="evidence" value="ECO:0000318"/>
    <property type="project" value="GO_Central"/>
</dbReference>
<gene>
    <name evidence="14 16" type="primary">LOC100911229</name>
</gene>
<dbReference type="AlphaFoldDB" id="A0A0G2JXR8"/>
<feature type="region of interest" description="Disordered" evidence="12">
    <location>
        <begin position="336"/>
        <end position="369"/>
    </location>
</feature>
<dbReference type="GeneID" id="100911229"/>
<dbReference type="Ensembl" id="ENSRNOT00000160131.1">
    <property type="protein sequence ID" value="ENSRNOP00000109031.1"/>
    <property type="gene ID" value="ENSRNOG00000055604.3"/>
</dbReference>
<dbReference type="GeneTree" id="ENSGT00940000160886"/>
<dbReference type="PROSITE" id="PS00107">
    <property type="entry name" value="PROTEIN_KINASE_ATP"/>
    <property type="match status" value="1"/>
</dbReference>
<sequence length="654" mass="73857">MKRWQVCQDLRSSPFQEDALTDHYRILASLGQGGFGEVKLASHLLTQTKVAIKVLPKSNKNLLLKSEIEIMKSLDHPHIIKLLHIIDTNENIFIVLEHAVGGELLTRIEDFGYLPEEECNRLFRQMVLALQYCHQRGIIHRDIKPENILLDHKGNVKLSDFGLSTKIVMGQKLTTLCGTLPYCAPELFNLNGYDGQAIDVWSLGVVLYYMATGCLPFQGFTYQAIKQKILSGRYSVNFRLSPDLWDVIAKLLTVNPRERPRVHEILRFNWLKNENEVSPSSLGGNTDSHPDPTILVMMGDMGYEQGQIRESLRERKFDQVMATYLMLREKACSEDKSIKTPHPTQCAQTLKSTGSTTEKQTTLRRGSSLPTLTTFYLPSKLESLNKEKRTTMRHTMPPNLNCFNKSESLNKGRRTIVSHTISPTLNCFNKPESLNKGKRTIVRHTMPPKKTSPVRRICPRLHKSFGMGSASEDSSKRNSSDPSLTIFSSQSFMSAFKYGSTYSKRKAFLQCILHYHASQEEDQYKTTIIPSGKLNTTVPPNSLQEDQPTGHLHNVLTAGAVDNRNLQEKSPPFSTTATKGEGPAIKERESIPSSPRAPREQFRGRSQTPPRAPFRRRVWKTLKSGFLKGLGSLCCCLPIQKKVHPASNRVPPMK</sequence>
<dbReference type="Proteomes" id="UP000002494">
    <property type="component" value="Chromosome 16"/>
</dbReference>
<evidence type="ECO:0000256" key="5">
    <source>
        <dbReference type="ARBA" id="ARBA00022777"/>
    </source>
</evidence>
<keyword evidence="5" id="KW-0418">Kinase</keyword>
<evidence type="ECO:0000256" key="2">
    <source>
        <dbReference type="ARBA" id="ARBA00022527"/>
    </source>
</evidence>
<dbReference type="SUPFAM" id="SSF56112">
    <property type="entry name" value="Protein kinase-like (PK-like)"/>
    <property type="match status" value="1"/>
</dbReference>
<dbReference type="Pfam" id="PF00069">
    <property type="entry name" value="Pkinase"/>
    <property type="match status" value="1"/>
</dbReference>
<evidence type="ECO:0000259" key="13">
    <source>
        <dbReference type="PROSITE" id="PS50011"/>
    </source>
</evidence>
<dbReference type="InterPro" id="IPR000719">
    <property type="entry name" value="Prot_kinase_dom"/>
</dbReference>
<evidence type="ECO:0000256" key="12">
    <source>
        <dbReference type="SAM" id="MobiDB-lite"/>
    </source>
</evidence>
<dbReference type="FunFam" id="1.10.8.10:FF:000005">
    <property type="entry name" value="Non-specific serine/threonine protein kinase"/>
    <property type="match status" value="1"/>
</dbReference>
<evidence type="ECO:0000313" key="14">
    <source>
        <dbReference type="Ensembl" id="ENSRNOP00000070378.2"/>
    </source>
</evidence>
<dbReference type="GO" id="GO:0042149">
    <property type="term" value="P:cellular response to glucose starvation"/>
    <property type="evidence" value="ECO:0000318"/>
    <property type="project" value="GO_Central"/>
</dbReference>
<evidence type="ECO:0000256" key="1">
    <source>
        <dbReference type="ARBA" id="ARBA00012513"/>
    </source>
</evidence>
<feature type="domain" description="Protein kinase" evidence="13">
    <location>
        <begin position="24"/>
        <end position="271"/>
    </location>
</feature>
<dbReference type="Ensembl" id="ENSRNOT00000131677.1">
    <property type="protein sequence ID" value="ENSRNOP00000101460.1"/>
    <property type="gene ID" value="ENSRNOG00000055604.3"/>
</dbReference>
<organism evidence="14 15">
    <name type="scientific">Rattus norvegicus</name>
    <name type="common">Rat</name>
    <dbReference type="NCBI Taxonomy" id="10116"/>
    <lineage>
        <taxon>Eukaryota</taxon>
        <taxon>Metazoa</taxon>
        <taxon>Chordata</taxon>
        <taxon>Craniata</taxon>
        <taxon>Vertebrata</taxon>
        <taxon>Euteleostomi</taxon>
        <taxon>Mammalia</taxon>
        <taxon>Eutheria</taxon>
        <taxon>Euarchontoglires</taxon>
        <taxon>Glires</taxon>
        <taxon>Rodentia</taxon>
        <taxon>Myomorpha</taxon>
        <taxon>Muroidea</taxon>
        <taxon>Muridae</taxon>
        <taxon>Murinae</taxon>
        <taxon>Rattus</taxon>
    </lineage>
</organism>
<dbReference type="AGR" id="RGD:6494469"/>
<feature type="compositionally biased region" description="Polar residues" evidence="12">
    <location>
        <begin position="342"/>
        <end position="369"/>
    </location>
</feature>
<keyword evidence="6 11" id="KW-0067">ATP-binding</keyword>
<dbReference type="EC" id="2.7.11.1" evidence="1"/>
<feature type="region of interest" description="Disordered" evidence="12">
    <location>
        <begin position="563"/>
        <end position="616"/>
    </location>
</feature>
<dbReference type="PANTHER" id="PTHR24346:SF85">
    <property type="entry name" value="RIKEN CDNA 1810024B03 GENE"/>
    <property type="match status" value="1"/>
</dbReference>
<reference evidence="15" key="2">
    <citation type="submission" date="2023-12" db="EMBL/GenBank/DDBJ databases">
        <authorList>
            <consortium name="Genome Reference Consortium"/>
            <person name="Doris P.A."/>
            <person name="Kalbfleisch T."/>
            <person name="Li K."/>
            <person name="Howe K."/>
            <person name="Wood J."/>
        </authorList>
    </citation>
    <scope>NUCLEOTIDE SEQUENCE [LARGE SCALE GENOMIC DNA]</scope>
    <source>
        <strain evidence="15">Brown Norway</strain>
    </source>
</reference>
<evidence type="ECO:0000256" key="8">
    <source>
        <dbReference type="ARBA" id="ARBA00038181"/>
    </source>
</evidence>
<keyword evidence="15" id="KW-1185">Reference proteome</keyword>
<comment type="catalytic activity">
    <reaction evidence="9">
        <text>L-threonyl-[protein] + ATP = O-phospho-L-threonyl-[protein] + ADP + H(+)</text>
        <dbReference type="Rhea" id="RHEA:46608"/>
        <dbReference type="Rhea" id="RHEA-COMP:11060"/>
        <dbReference type="Rhea" id="RHEA-COMP:11605"/>
        <dbReference type="ChEBI" id="CHEBI:15378"/>
        <dbReference type="ChEBI" id="CHEBI:30013"/>
        <dbReference type="ChEBI" id="CHEBI:30616"/>
        <dbReference type="ChEBI" id="CHEBI:61977"/>
        <dbReference type="ChEBI" id="CHEBI:456216"/>
        <dbReference type="EC" id="2.7.11.1"/>
    </reaction>
</comment>
<dbReference type="FunFam" id="3.30.200.20:FF:000003">
    <property type="entry name" value="Non-specific serine/threonine protein kinase"/>
    <property type="match status" value="1"/>
</dbReference>
<dbReference type="PROSITE" id="PS50011">
    <property type="entry name" value="PROTEIN_KINASE_DOM"/>
    <property type="match status" value="1"/>
</dbReference>
<evidence type="ECO:0000256" key="7">
    <source>
        <dbReference type="ARBA" id="ARBA00037391"/>
    </source>
</evidence>
<keyword evidence="4 11" id="KW-0547">Nucleotide-binding</keyword>
<dbReference type="RefSeq" id="XP_038951080.1">
    <property type="nucleotide sequence ID" value="XM_039095152.2"/>
</dbReference>
<dbReference type="Gene3D" id="1.10.8.10">
    <property type="entry name" value="DNA helicase RuvA subunit, C-terminal domain"/>
    <property type="match status" value="1"/>
</dbReference>
<dbReference type="GO" id="GO:0005524">
    <property type="term" value="F:ATP binding"/>
    <property type="evidence" value="ECO:0007669"/>
    <property type="project" value="UniProtKB-UniRule"/>
</dbReference>
<comment type="similarity">
    <text evidence="8">Belongs to the protein kinase superfamily. CAMK Ser/Thr protein kinase family. Smok subfamily.</text>
</comment>
<dbReference type="KEGG" id="rno:100911229"/>